<dbReference type="AlphaFoldDB" id="A0A8K0L2Z9"/>
<name>A0A8K0L2Z9_9PEZI</name>
<dbReference type="OrthoDB" id="10351790at2759"/>
<accession>A0A8K0L2Z9</accession>
<keyword evidence="2" id="KW-1133">Transmembrane helix</keyword>
<dbReference type="EMBL" id="JAESVG020000008">
    <property type="protein sequence ID" value="KAG8624863.1"/>
    <property type="molecule type" value="Genomic_DNA"/>
</dbReference>
<evidence type="ECO:0000256" key="1">
    <source>
        <dbReference type="SAM" id="MobiDB-lite"/>
    </source>
</evidence>
<protein>
    <submittedName>
        <fullName evidence="3">Uncharacterized protein</fullName>
    </submittedName>
</protein>
<keyword evidence="2" id="KW-0472">Membrane</keyword>
<feature type="transmembrane region" description="Helical" evidence="2">
    <location>
        <begin position="97"/>
        <end position="116"/>
    </location>
</feature>
<organism evidence="3 4">
    <name type="scientific">Elsinoe batatas</name>
    <dbReference type="NCBI Taxonomy" id="2601811"/>
    <lineage>
        <taxon>Eukaryota</taxon>
        <taxon>Fungi</taxon>
        <taxon>Dikarya</taxon>
        <taxon>Ascomycota</taxon>
        <taxon>Pezizomycotina</taxon>
        <taxon>Dothideomycetes</taxon>
        <taxon>Dothideomycetidae</taxon>
        <taxon>Myriangiales</taxon>
        <taxon>Elsinoaceae</taxon>
        <taxon>Elsinoe</taxon>
    </lineage>
</organism>
<proteinExistence type="predicted"/>
<dbReference type="Proteomes" id="UP000809789">
    <property type="component" value="Unassembled WGS sequence"/>
</dbReference>
<keyword evidence="2" id="KW-0812">Transmembrane</keyword>
<feature type="transmembrane region" description="Helical" evidence="2">
    <location>
        <begin position="208"/>
        <end position="228"/>
    </location>
</feature>
<evidence type="ECO:0000313" key="4">
    <source>
        <dbReference type="Proteomes" id="UP000809789"/>
    </source>
</evidence>
<comment type="caution">
    <text evidence="3">The sequence shown here is derived from an EMBL/GenBank/DDBJ whole genome shotgun (WGS) entry which is preliminary data.</text>
</comment>
<gene>
    <name evidence="3" type="ORF">KVT40_006614</name>
</gene>
<evidence type="ECO:0000313" key="3">
    <source>
        <dbReference type="EMBL" id="KAG8624863.1"/>
    </source>
</evidence>
<reference evidence="3" key="1">
    <citation type="submission" date="2021-07" db="EMBL/GenBank/DDBJ databases">
        <title>Elsinoe batatas strain:CRI-CJ2 Genome sequencing and assembly.</title>
        <authorList>
            <person name="Huang L."/>
        </authorList>
    </citation>
    <scope>NUCLEOTIDE SEQUENCE</scope>
    <source>
        <strain evidence="3">CRI-CJ2</strain>
    </source>
</reference>
<feature type="region of interest" description="Disordered" evidence="1">
    <location>
        <begin position="236"/>
        <end position="314"/>
    </location>
</feature>
<feature type="compositionally biased region" description="Basic and acidic residues" evidence="1">
    <location>
        <begin position="236"/>
        <end position="253"/>
    </location>
</feature>
<keyword evidence="4" id="KW-1185">Reference proteome</keyword>
<evidence type="ECO:0000256" key="2">
    <source>
        <dbReference type="SAM" id="Phobius"/>
    </source>
</evidence>
<feature type="transmembrane region" description="Helical" evidence="2">
    <location>
        <begin position="176"/>
        <end position="196"/>
    </location>
</feature>
<feature type="transmembrane region" description="Helical" evidence="2">
    <location>
        <begin position="128"/>
        <end position="147"/>
    </location>
</feature>
<sequence length="314" mass="35022">MQGQFVDAWFRGSDSGVPGYQISTVVVAQNRNSSASRCFLQAIMRASIALTWSWNETEGERQLSLPTQRQYQSDGAPTRNIDLDPYPHLSFTKHPLLFYRLYFIVVTIPILAIAIFCQERYFEGFWIPALYGFAVSTLVAVFDLASFKSSNFVKRGIQLSDDSVDARPLWGPKLRFLVADILLMLYHLVFAIFYGFNPAHEYTWAPGTVYVIRIVGALMFVGCVLHAISAMKESDAREQVQRSSRARADHSEQEEAEQSMTDPAAVQTEPEISGSSSSAMEQGLMESGNNRTYGTVAGGDVNKGKTKQLVDVNE</sequence>